<dbReference type="PATRIC" id="fig|307121.4.peg.533"/>
<proteinExistence type="predicted"/>
<protein>
    <recommendedName>
        <fullName evidence="1">Glyoxalase-like domain-containing protein</fullName>
    </recommendedName>
</protein>
<dbReference type="CDD" id="cd06587">
    <property type="entry name" value="VOC"/>
    <property type="match status" value="1"/>
</dbReference>
<evidence type="ECO:0000313" key="3">
    <source>
        <dbReference type="Proteomes" id="UP000199393"/>
    </source>
</evidence>
<dbReference type="Pfam" id="PF18029">
    <property type="entry name" value="Glyoxalase_6"/>
    <property type="match status" value="2"/>
</dbReference>
<dbReference type="AlphaFoldDB" id="A0A1C3MXI7"/>
<dbReference type="STRING" id="307121.GA0070620_0519"/>
<evidence type="ECO:0000313" key="2">
    <source>
        <dbReference type="EMBL" id="SBV25050.1"/>
    </source>
</evidence>
<dbReference type="Gene3D" id="3.10.180.10">
    <property type="entry name" value="2,3-Dihydroxybiphenyl 1,2-Dioxygenase, domain 1"/>
    <property type="match status" value="2"/>
</dbReference>
<reference evidence="3" key="1">
    <citation type="submission" date="2016-06" db="EMBL/GenBank/DDBJ databases">
        <authorList>
            <person name="Varghese N."/>
        </authorList>
    </citation>
    <scope>NUCLEOTIDE SEQUENCE [LARGE SCALE GENOMIC DNA]</scope>
    <source>
        <strain evidence="3">DSM 45344</strain>
    </source>
</reference>
<name>A0A1C3MXI7_9ACTN</name>
<dbReference type="InterPro" id="IPR041581">
    <property type="entry name" value="Glyoxalase_6"/>
</dbReference>
<sequence>MMRLLAVTFDAQDPARLARFWAGLLGRAAVEDRGGVLLPGEGGQLGLRFSPAPPVEAGPSRHLHLHLTSASLTDQQDTVETALKLGGSHLDVGQLPEEEHVVLGDPEGNAFCVIEPGNSFLAGCGPLGEVACDGPREVGVFWSQALSWPLVWDQNQETAIQSPRGGTKVAWGGPTVAPKRTRNRQCFDLIAEGDQQAQIDRLVTLGAAALETEDDGVVLMADPDGNEFRVRGH</sequence>
<gene>
    <name evidence="2" type="ORF">GA0070620_0519</name>
</gene>
<dbReference type="InterPro" id="IPR029068">
    <property type="entry name" value="Glyas_Bleomycin-R_OHBP_Dase"/>
</dbReference>
<accession>A0A1C3MXI7</accession>
<organism evidence="2 3">
    <name type="scientific">Micromonospora krabiensis</name>
    <dbReference type="NCBI Taxonomy" id="307121"/>
    <lineage>
        <taxon>Bacteria</taxon>
        <taxon>Bacillati</taxon>
        <taxon>Actinomycetota</taxon>
        <taxon>Actinomycetes</taxon>
        <taxon>Micromonosporales</taxon>
        <taxon>Micromonosporaceae</taxon>
        <taxon>Micromonospora</taxon>
    </lineage>
</organism>
<dbReference type="SUPFAM" id="SSF54593">
    <property type="entry name" value="Glyoxalase/Bleomycin resistance protein/Dihydroxybiphenyl dioxygenase"/>
    <property type="match status" value="1"/>
</dbReference>
<dbReference type="EMBL" id="LT598496">
    <property type="protein sequence ID" value="SBV25050.1"/>
    <property type="molecule type" value="Genomic_DNA"/>
</dbReference>
<feature type="domain" description="Glyoxalase-like" evidence="1">
    <location>
        <begin position="7"/>
        <end position="114"/>
    </location>
</feature>
<dbReference type="Proteomes" id="UP000199393">
    <property type="component" value="Chromosome I"/>
</dbReference>
<dbReference type="PANTHER" id="PTHR35908:SF1">
    <property type="entry name" value="CONSERVED PROTEIN"/>
    <property type="match status" value="1"/>
</dbReference>
<dbReference type="PANTHER" id="PTHR35908">
    <property type="entry name" value="HYPOTHETICAL FUSION PROTEIN"/>
    <property type="match status" value="1"/>
</dbReference>
<keyword evidence="3" id="KW-1185">Reference proteome</keyword>
<evidence type="ECO:0000259" key="1">
    <source>
        <dbReference type="Pfam" id="PF18029"/>
    </source>
</evidence>
<feature type="domain" description="Glyoxalase-like" evidence="1">
    <location>
        <begin position="130"/>
        <end position="230"/>
    </location>
</feature>